<sequence>MRQMVDRKALIKHLEQMGRNVELNRYPRDGILKCNPDFLDGQNAVINKLIKQLKSGDFEVTEIEMQSDITKTTVFQEEAI</sequence>
<comment type="caution">
    <text evidence="1">The sequence shown here is derived from an EMBL/GenBank/DDBJ whole genome shotgun (WGS) entry which is preliminary data.</text>
</comment>
<dbReference type="PATRIC" id="fig|47500.8.peg.5485"/>
<keyword evidence="2" id="KW-1185">Reference proteome</keyword>
<accession>A0A0D1VDL2</accession>
<name>A0A0D1VDL2_ANEMI</name>
<dbReference type="STRING" id="47500.AF333_04555"/>
<protein>
    <submittedName>
        <fullName evidence="1">Uncharacterized protein</fullName>
    </submittedName>
</protein>
<evidence type="ECO:0000313" key="1">
    <source>
        <dbReference type="EMBL" id="KON94865.1"/>
    </source>
</evidence>
<dbReference type="EMBL" id="LGUG01000004">
    <property type="protein sequence ID" value="KON94865.1"/>
    <property type="molecule type" value="Genomic_DNA"/>
</dbReference>
<dbReference type="Proteomes" id="UP000037269">
    <property type="component" value="Unassembled WGS sequence"/>
</dbReference>
<evidence type="ECO:0000313" key="2">
    <source>
        <dbReference type="Proteomes" id="UP000037269"/>
    </source>
</evidence>
<gene>
    <name evidence="1" type="ORF">AF333_04555</name>
</gene>
<reference evidence="1 2" key="1">
    <citation type="submission" date="2015-07" db="EMBL/GenBank/DDBJ databases">
        <title>Fjat-14205 dsm 2895.</title>
        <authorList>
            <person name="Liu B."/>
            <person name="Wang J."/>
            <person name="Zhu Y."/>
            <person name="Liu G."/>
            <person name="Chen Q."/>
            <person name="Chen Z."/>
            <person name="Lan J."/>
            <person name="Che J."/>
            <person name="Ge C."/>
            <person name="Shi H."/>
            <person name="Pan Z."/>
            <person name="Liu X."/>
        </authorList>
    </citation>
    <scope>NUCLEOTIDE SEQUENCE [LARGE SCALE GENOMIC DNA]</scope>
    <source>
        <strain evidence="1 2">DSM 2895</strain>
    </source>
</reference>
<dbReference type="AlphaFoldDB" id="A0A0D1VDL2"/>
<organism evidence="1 2">
    <name type="scientific">Aneurinibacillus migulanus</name>
    <name type="common">Bacillus migulanus</name>
    <dbReference type="NCBI Taxonomy" id="47500"/>
    <lineage>
        <taxon>Bacteria</taxon>
        <taxon>Bacillati</taxon>
        <taxon>Bacillota</taxon>
        <taxon>Bacilli</taxon>
        <taxon>Bacillales</taxon>
        <taxon>Paenibacillaceae</taxon>
        <taxon>Aneurinibacillus group</taxon>
        <taxon>Aneurinibacillus</taxon>
    </lineage>
</organism>
<proteinExistence type="predicted"/>